<feature type="domain" description="Suppressor of white apricot N-terminal" evidence="4">
    <location>
        <begin position="39"/>
        <end position="177"/>
    </location>
</feature>
<feature type="compositionally biased region" description="Basic and acidic residues" evidence="3">
    <location>
        <begin position="261"/>
        <end position="274"/>
    </location>
</feature>
<keyword evidence="1" id="KW-0507">mRNA processing</keyword>
<feature type="compositionally biased region" description="Basic and acidic residues" evidence="3">
    <location>
        <begin position="282"/>
        <end position="294"/>
    </location>
</feature>
<dbReference type="SMART" id="SM01141">
    <property type="entry name" value="DRY_EERY"/>
    <property type="match status" value="1"/>
</dbReference>
<protein>
    <recommendedName>
        <fullName evidence="4">Suppressor of white apricot N-terminal domain-containing protein</fullName>
    </recommendedName>
</protein>
<gene>
    <name evidence="5" type="ORF">OIU77_003281</name>
</gene>
<keyword evidence="6" id="KW-1185">Reference proteome</keyword>
<feature type="compositionally biased region" description="Polar residues" evidence="3">
    <location>
        <begin position="150"/>
        <end position="160"/>
    </location>
</feature>
<evidence type="ECO:0000256" key="3">
    <source>
        <dbReference type="SAM" id="MobiDB-lite"/>
    </source>
</evidence>
<evidence type="ECO:0000313" key="6">
    <source>
        <dbReference type="Proteomes" id="UP001141253"/>
    </source>
</evidence>
<evidence type="ECO:0000256" key="2">
    <source>
        <dbReference type="ARBA" id="ARBA00023187"/>
    </source>
</evidence>
<sequence>MWHEARRSEKKVHDMMDAARKRAQRRAVFLAKRRGDPMQSIQLMGNRSRMYRDDGLYQATHDQQGLIPWNGKLDVLIDRFDGRALLDFIRESGTRRAPQKSEEEEELEEFVNFERYRDLIKHRRRGFTDEEGLQHVYQELEAKFTAPFASDSNSQTQQHPASKGPYSQVGFSYDGDGKEETHFSDGGDSESEDEDDDEDEDFNSDDSNDEGMETIAKEFGVKRFGWLVFMDKKAKEEEKRQKEVIKGDPAIRKMSRKERKKASQIERERDREAARITGTRVLHHDPYRESRRSPTYEAYSRSRRSRSRSRSYSPSHSRRYTRGGHPDEIHHSKSRTP</sequence>
<proteinExistence type="predicted"/>
<evidence type="ECO:0000256" key="1">
    <source>
        <dbReference type="ARBA" id="ARBA00022664"/>
    </source>
</evidence>
<accession>A0ABQ9AZ84</accession>
<reference evidence="5" key="1">
    <citation type="submission" date="2022-10" db="EMBL/GenBank/DDBJ databases">
        <authorList>
            <person name="Hyden B.L."/>
            <person name="Feng K."/>
            <person name="Yates T."/>
            <person name="Jawdy S."/>
            <person name="Smart L.B."/>
            <person name="Muchero W."/>
        </authorList>
    </citation>
    <scope>NUCLEOTIDE SEQUENCE</scope>
    <source>
        <tissue evidence="5">Shoot tip</tissue>
    </source>
</reference>
<dbReference type="PANTHER" id="PTHR13161">
    <property type="entry name" value="SPLICING FACTOR SUPPRESSOR OF WHITE APRICOT"/>
    <property type="match status" value="1"/>
</dbReference>
<dbReference type="Pfam" id="PF09750">
    <property type="entry name" value="DRY_EERY"/>
    <property type="match status" value="1"/>
</dbReference>
<organism evidence="5 6">
    <name type="scientific">Salix suchowensis</name>
    <dbReference type="NCBI Taxonomy" id="1278906"/>
    <lineage>
        <taxon>Eukaryota</taxon>
        <taxon>Viridiplantae</taxon>
        <taxon>Streptophyta</taxon>
        <taxon>Embryophyta</taxon>
        <taxon>Tracheophyta</taxon>
        <taxon>Spermatophyta</taxon>
        <taxon>Magnoliopsida</taxon>
        <taxon>eudicotyledons</taxon>
        <taxon>Gunneridae</taxon>
        <taxon>Pentapetalae</taxon>
        <taxon>rosids</taxon>
        <taxon>fabids</taxon>
        <taxon>Malpighiales</taxon>
        <taxon>Salicaceae</taxon>
        <taxon>Saliceae</taxon>
        <taxon>Salix</taxon>
    </lineage>
</organism>
<keyword evidence="2" id="KW-0508">mRNA splicing</keyword>
<dbReference type="InterPro" id="IPR019147">
    <property type="entry name" value="SWAP_N_domain"/>
</dbReference>
<feature type="region of interest" description="Disordered" evidence="3">
    <location>
        <begin position="235"/>
        <end position="337"/>
    </location>
</feature>
<dbReference type="EMBL" id="JAPFFI010000014">
    <property type="protein sequence ID" value="KAJ6366871.1"/>
    <property type="molecule type" value="Genomic_DNA"/>
</dbReference>
<evidence type="ECO:0000259" key="4">
    <source>
        <dbReference type="SMART" id="SM01141"/>
    </source>
</evidence>
<dbReference type="PANTHER" id="PTHR13161:SF4">
    <property type="entry name" value="CLK4-ASSOCIATING SERINE_ARGININE RICH PROTEIN"/>
    <property type="match status" value="1"/>
</dbReference>
<reference evidence="5" key="2">
    <citation type="journal article" date="2023" name="Int. J. Mol. Sci.">
        <title>De Novo Assembly and Annotation of 11 Diverse Shrub Willow (Salix) Genomes Reveals Novel Gene Organization in Sex-Linked Regions.</title>
        <authorList>
            <person name="Hyden B."/>
            <person name="Feng K."/>
            <person name="Yates T.B."/>
            <person name="Jawdy S."/>
            <person name="Cereghino C."/>
            <person name="Smart L.B."/>
            <person name="Muchero W."/>
        </authorList>
    </citation>
    <scope>NUCLEOTIDE SEQUENCE</scope>
    <source>
        <tissue evidence="5">Shoot tip</tissue>
    </source>
</reference>
<feature type="compositionally biased region" description="Acidic residues" evidence="3">
    <location>
        <begin position="187"/>
        <end position="212"/>
    </location>
</feature>
<evidence type="ECO:0000313" key="5">
    <source>
        <dbReference type="EMBL" id="KAJ6366871.1"/>
    </source>
</evidence>
<feature type="compositionally biased region" description="Basic and acidic residues" evidence="3">
    <location>
        <begin position="235"/>
        <end position="251"/>
    </location>
</feature>
<dbReference type="Proteomes" id="UP001141253">
    <property type="component" value="Chromosome 7"/>
</dbReference>
<name>A0ABQ9AZ84_9ROSI</name>
<feature type="compositionally biased region" description="Basic and acidic residues" evidence="3">
    <location>
        <begin position="175"/>
        <end position="185"/>
    </location>
</feature>
<comment type="caution">
    <text evidence="5">The sequence shown here is derived from an EMBL/GenBank/DDBJ whole genome shotgun (WGS) entry which is preliminary data.</text>
</comment>
<dbReference type="InterPro" id="IPR040397">
    <property type="entry name" value="SWAP"/>
</dbReference>
<feature type="region of interest" description="Disordered" evidence="3">
    <location>
        <begin position="149"/>
        <end position="215"/>
    </location>
</feature>